<keyword evidence="1" id="KW-0812">Transmembrane</keyword>
<dbReference type="OrthoDB" id="529267at2"/>
<feature type="transmembrane region" description="Helical" evidence="1">
    <location>
        <begin position="93"/>
        <end position="118"/>
    </location>
</feature>
<protein>
    <submittedName>
        <fullName evidence="2">Transposase</fullName>
    </submittedName>
</protein>
<proteinExistence type="predicted"/>
<reference evidence="2 3" key="1">
    <citation type="submission" date="2017-11" db="EMBL/GenBank/DDBJ databases">
        <title>Complete genome of a free-living desiccation-tolerant cyanobacterium and its photosynthetic adaptation to extreme terrestrial habitat.</title>
        <authorList>
            <person name="Shang J."/>
        </authorList>
    </citation>
    <scope>NUCLEOTIDE SEQUENCE [LARGE SCALE GENOMIC DNA]</scope>
    <source>
        <strain evidence="2 3">CCNUN1</strain>
    </source>
</reference>
<evidence type="ECO:0000313" key="3">
    <source>
        <dbReference type="Proteomes" id="UP000232003"/>
    </source>
</evidence>
<keyword evidence="3" id="KW-1185">Reference proteome</keyword>
<dbReference type="RefSeq" id="WP_100902038.1">
    <property type="nucleotide sequence ID" value="NZ_CAWNNC010000001.1"/>
</dbReference>
<evidence type="ECO:0000256" key="1">
    <source>
        <dbReference type="SAM" id="Phobius"/>
    </source>
</evidence>
<dbReference type="KEGG" id="nfl:COO91_07782"/>
<gene>
    <name evidence="2" type="ORF">COO91_07782</name>
</gene>
<keyword evidence="1" id="KW-1133">Transmembrane helix</keyword>
<name>A0A2K8T265_9NOSO</name>
<sequence>MLQPHRSRYWLNANPPDPKVFKQEVQQVCHLYQKAEELKLESVHVVSTDEMTGIQALERAYPTQEMELGKQNQFDIIASASGQTTQRSTVTTLAILLLLLSLLQAATNHFLQYLTYLYKNSYLNFLL</sequence>
<dbReference type="Proteomes" id="UP000232003">
    <property type="component" value="Chromosome"/>
</dbReference>
<evidence type="ECO:0000313" key="2">
    <source>
        <dbReference type="EMBL" id="AUB41720.1"/>
    </source>
</evidence>
<keyword evidence="1" id="KW-0472">Membrane</keyword>
<organism evidence="2 3">
    <name type="scientific">Nostoc flagelliforme CCNUN1</name>
    <dbReference type="NCBI Taxonomy" id="2038116"/>
    <lineage>
        <taxon>Bacteria</taxon>
        <taxon>Bacillati</taxon>
        <taxon>Cyanobacteriota</taxon>
        <taxon>Cyanophyceae</taxon>
        <taxon>Nostocales</taxon>
        <taxon>Nostocaceae</taxon>
        <taxon>Nostoc</taxon>
    </lineage>
</organism>
<dbReference type="AlphaFoldDB" id="A0A2K8T265"/>
<dbReference type="EMBL" id="CP024785">
    <property type="protein sequence ID" value="AUB41720.1"/>
    <property type="molecule type" value="Genomic_DNA"/>
</dbReference>
<accession>A0A2K8T265</accession>